<protein>
    <submittedName>
        <fullName evidence="2">Ribonucleoprotein PTB-binding 2</fullName>
    </submittedName>
</protein>
<feature type="region of interest" description="Disordered" evidence="1">
    <location>
        <begin position="297"/>
        <end position="341"/>
    </location>
</feature>
<dbReference type="SUPFAM" id="SSF54928">
    <property type="entry name" value="RNA-binding domain, RBD"/>
    <property type="match status" value="1"/>
</dbReference>
<evidence type="ECO:0000313" key="2">
    <source>
        <dbReference type="EMBL" id="KAI2663591.1"/>
    </source>
</evidence>
<organism evidence="2 3">
    <name type="scientific">Labeo rohita</name>
    <name type="common">Indian major carp</name>
    <name type="synonym">Cyprinus rohita</name>
    <dbReference type="NCBI Taxonomy" id="84645"/>
    <lineage>
        <taxon>Eukaryota</taxon>
        <taxon>Metazoa</taxon>
        <taxon>Chordata</taxon>
        <taxon>Craniata</taxon>
        <taxon>Vertebrata</taxon>
        <taxon>Euteleostomi</taxon>
        <taxon>Actinopterygii</taxon>
        <taxon>Neopterygii</taxon>
        <taxon>Teleostei</taxon>
        <taxon>Ostariophysi</taxon>
        <taxon>Cypriniformes</taxon>
        <taxon>Cyprinidae</taxon>
        <taxon>Labeoninae</taxon>
        <taxon>Labeonini</taxon>
        <taxon>Labeo</taxon>
    </lineage>
</organism>
<evidence type="ECO:0000256" key="1">
    <source>
        <dbReference type="SAM" id="MobiDB-lite"/>
    </source>
</evidence>
<keyword evidence="3" id="KW-1185">Reference proteome</keyword>
<proteinExistence type="predicted"/>
<dbReference type="Gene3D" id="3.30.70.330">
    <property type="match status" value="1"/>
</dbReference>
<feature type="compositionally biased region" description="Polar residues" evidence="1">
    <location>
        <begin position="221"/>
        <end position="239"/>
    </location>
</feature>
<dbReference type="EMBL" id="JACTAM010000006">
    <property type="protein sequence ID" value="KAI2663591.1"/>
    <property type="molecule type" value="Genomic_DNA"/>
</dbReference>
<dbReference type="GO" id="GO:1990904">
    <property type="term" value="C:ribonucleoprotein complex"/>
    <property type="evidence" value="ECO:0007669"/>
    <property type="project" value="UniProtKB-KW"/>
</dbReference>
<dbReference type="Proteomes" id="UP000830375">
    <property type="component" value="Unassembled WGS sequence"/>
</dbReference>
<evidence type="ECO:0000313" key="3">
    <source>
        <dbReference type="Proteomes" id="UP000830375"/>
    </source>
</evidence>
<feature type="compositionally biased region" description="Low complexity" evidence="1">
    <location>
        <begin position="315"/>
        <end position="333"/>
    </location>
</feature>
<name>A0ABQ8ML69_LABRO</name>
<keyword evidence="2" id="KW-0687">Ribonucleoprotein</keyword>
<sequence length="637" mass="68144">MYHNHTPLARFVDLQTLCVCVLQLAQDEGSPVRGFAVVEYETAEQAEAVLLEMDRQLIQGQEIRLSLCPPGTSGRSTLAALIAAQGVVSDAHAHGGQMLSNKKGLLPEPNLAQFLNSMTNPAALQVLMRPYPTAKRGVWSTSQSPLPASTSAILGNGLVLQNLLHMQMAQQQLLQIKDKQITNVPGLLGDPSRLLLQKVLGLRTPAPVPLGKGLLGDSPTELGQDSSPVTSQGGNSSAGMVSHVPGRSHASSIAEQNGVAATCLAPEKQPAPPGTTGGSVSSQTQLQNFLPGINAPSLGPLLGSTTHKAPANHHSSSVQTSTSVTSQSSCQTSLLGDPPKEVKLPSNPYLNLASVLPGVVLQGTCTIRTSHTEDDSLLPDLGMYLFSVSSLFSTIMFTVCDCLVSPCSRPQPDWLQPTPAEKIKTPCNSKPQTVQAHTGTYSAVLPPATHPPSQYSAETTPAEYSHQYSQQYSQEAMQQWYQHYQAQTYGNTSQDTAAVTECTKEQPQTQMSQTAAQVYQHRDVSKEVEVVKTPLSGPLHTPLNGTAQTLLPTYSALPIMPGFITPTHTHAPSPAAHTPAAPTATDWNNYYYSQARGQKREYPTLPTQEVTSEGPYVGQHSQGLGGQYADYFKKKRI</sequence>
<reference evidence="2 3" key="1">
    <citation type="submission" date="2022-01" db="EMBL/GenBank/DDBJ databases">
        <title>A high-quality chromosome-level genome assembly of rohu carp, Labeo rohita.</title>
        <authorList>
            <person name="Arick M.A. II"/>
            <person name="Hsu C.-Y."/>
            <person name="Magbanua Z."/>
            <person name="Pechanova O."/>
            <person name="Grover C."/>
            <person name="Miller E."/>
            <person name="Thrash A."/>
            <person name="Ezzel L."/>
            <person name="Alam S."/>
            <person name="Benzie J."/>
            <person name="Hamilton M."/>
            <person name="Karsi A."/>
            <person name="Lawrence M.L."/>
            <person name="Peterson D.G."/>
        </authorList>
    </citation>
    <scope>NUCLEOTIDE SEQUENCE [LARGE SCALE GENOMIC DNA]</scope>
    <source>
        <strain evidence="3">BAU-BD-2019</strain>
        <tissue evidence="2">Blood</tissue>
    </source>
</reference>
<accession>A0ABQ8ML69</accession>
<dbReference type="InterPro" id="IPR012677">
    <property type="entry name" value="Nucleotide-bd_a/b_plait_sf"/>
</dbReference>
<feature type="region of interest" description="Disordered" evidence="1">
    <location>
        <begin position="207"/>
        <end position="253"/>
    </location>
</feature>
<gene>
    <name evidence="2" type="ORF">H4Q32_012154</name>
</gene>
<dbReference type="InterPro" id="IPR035979">
    <property type="entry name" value="RBD_domain_sf"/>
</dbReference>
<comment type="caution">
    <text evidence="2">The sequence shown here is derived from an EMBL/GenBank/DDBJ whole genome shotgun (WGS) entry which is preliminary data.</text>
</comment>